<reference evidence="3 4" key="1">
    <citation type="submission" date="2017-05" db="EMBL/GenBank/DDBJ databases">
        <title>Vagococcus spp. assemblies.</title>
        <authorList>
            <person name="Gulvik C.A."/>
        </authorList>
    </citation>
    <scope>NUCLEOTIDE SEQUENCE [LARGE SCALE GENOMIC DNA]</scope>
    <source>
        <strain evidence="3 4">SS1714</strain>
    </source>
</reference>
<dbReference type="Proteomes" id="UP000288028">
    <property type="component" value="Unassembled WGS sequence"/>
</dbReference>
<feature type="domain" description="SCP" evidence="2">
    <location>
        <begin position="413"/>
        <end position="537"/>
    </location>
</feature>
<organism evidence="3 4">
    <name type="scientific">Vagococcus carniphilus</name>
    <dbReference type="NCBI Taxonomy" id="218144"/>
    <lineage>
        <taxon>Bacteria</taxon>
        <taxon>Bacillati</taxon>
        <taxon>Bacillota</taxon>
        <taxon>Bacilli</taxon>
        <taxon>Lactobacillales</taxon>
        <taxon>Enterococcaceae</taxon>
        <taxon>Vagococcus</taxon>
    </lineage>
</organism>
<name>A0A430B6A5_9ENTE</name>
<accession>A0A430B6A5</accession>
<dbReference type="RefSeq" id="WP_126792706.1">
    <property type="nucleotide sequence ID" value="NZ_CP060720.1"/>
</dbReference>
<dbReference type="Pfam" id="PF00188">
    <property type="entry name" value="CAP"/>
    <property type="match status" value="1"/>
</dbReference>
<dbReference type="Gene3D" id="3.40.33.10">
    <property type="entry name" value="CAP"/>
    <property type="match status" value="1"/>
</dbReference>
<feature type="chain" id="PRO_5019284980" description="SCP domain-containing protein" evidence="1">
    <location>
        <begin position="27"/>
        <end position="542"/>
    </location>
</feature>
<gene>
    <name evidence="3" type="ORF">CBF28_05305</name>
</gene>
<evidence type="ECO:0000313" key="3">
    <source>
        <dbReference type="EMBL" id="RSU15852.1"/>
    </source>
</evidence>
<evidence type="ECO:0000256" key="1">
    <source>
        <dbReference type="SAM" id="SignalP"/>
    </source>
</evidence>
<keyword evidence="4" id="KW-1185">Reference proteome</keyword>
<dbReference type="InterPro" id="IPR035940">
    <property type="entry name" value="CAP_sf"/>
</dbReference>
<evidence type="ECO:0000313" key="4">
    <source>
        <dbReference type="Proteomes" id="UP000288028"/>
    </source>
</evidence>
<proteinExistence type="predicted"/>
<dbReference type="SUPFAM" id="SSF55797">
    <property type="entry name" value="PR-1-like"/>
    <property type="match status" value="1"/>
</dbReference>
<evidence type="ECO:0000259" key="2">
    <source>
        <dbReference type="Pfam" id="PF00188"/>
    </source>
</evidence>
<comment type="caution">
    <text evidence="3">The sequence shown here is derived from an EMBL/GenBank/DDBJ whole genome shotgun (WGS) entry which is preliminary data.</text>
</comment>
<keyword evidence="1" id="KW-0732">Signal</keyword>
<sequence length="542" mass="61897">MKKRNIATLVSVIGLFGLASATLSNAEEVTSSEKNTVESTIEVSSSVEKETVESTQESTETADSVEDVAKMKAAVPEPAKKLPQGDYISDGSYVKIMKKNYDMWGSFEWQPKNNSTDFYQQILKAKGRYEHSNGSTYYTVYDKDNVWRGYINAKATKKVAAQGEYIKDGSYIKIKNGNYSTWQDFNWKKRGSANSLKGKVLKARGRYEHFNGSTYYSIFDNKGKWQGYLSAAAVSKTKVQGDYINDGSYVKVSKKNYDMWQNFGWKKKANTNSYYGKILKAKGRYEHFNGSVYYSMFDNKDRWCGYLNANAVSKTTAEGPYIKDGRYVKIAKNNYQLWRDFKFNQRGTSTNLKGQTLQVRGRYEHFNGSTYYSLYDDLGLWRGYVNAGATTKSYKQNVELSASEVKKAQAEMLRLVNNERRKNGVAELKRDDAFDKAANYRARELKQKFDNKRPDGTDSLTAIKEAGVDVTSFGFGENSAYNNDIRDKKNDGKKMANLLFKQWSNSKKHKEMMLNEYCNYAGFGFYVSQGMLYGIQTFVVVW</sequence>
<protein>
    <recommendedName>
        <fullName evidence="2">SCP domain-containing protein</fullName>
    </recommendedName>
</protein>
<dbReference type="InterPro" id="IPR014044">
    <property type="entry name" value="CAP_dom"/>
</dbReference>
<feature type="signal peptide" evidence="1">
    <location>
        <begin position="1"/>
        <end position="26"/>
    </location>
</feature>
<dbReference type="PANTHER" id="PTHR31157">
    <property type="entry name" value="SCP DOMAIN-CONTAINING PROTEIN"/>
    <property type="match status" value="1"/>
</dbReference>
<dbReference type="GeneID" id="95581712"/>
<dbReference type="CDD" id="cd05379">
    <property type="entry name" value="CAP_bacterial"/>
    <property type="match status" value="1"/>
</dbReference>
<dbReference type="EMBL" id="NGKB01000004">
    <property type="protein sequence ID" value="RSU15852.1"/>
    <property type="molecule type" value="Genomic_DNA"/>
</dbReference>
<dbReference type="AlphaFoldDB" id="A0A430B6A5"/>
<dbReference type="OrthoDB" id="2173042at2"/>
<dbReference type="PANTHER" id="PTHR31157:SF1">
    <property type="entry name" value="SCP DOMAIN-CONTAINING PROTEIN"/>
    <property type="match status" value="1"/>
</dbReference>